<dbReference type="Gramene" id="KGN52280">
    <property type="protein sequence ID" value="KGN52280"/>
    <property type="gene ID" value="Csa_5G623440"/>
</dbReference>
<name>A0A0A0KRK3_CUCSA</name>
<reference evidence="1 2" key="2">
    <citation type="journal article" date="2009" name="PLoS ONE">
        <title>An integrated genetic and cytogenetic map of the cucumber genome.</title>
        <authorList>
            <person name="Ren Y."/>
            <person name="Zhang Z."/>
            <person name="Liu J."/>
            <person name="Staub J.E."/>
            <person name="Han Y."/>
            <person name="Cheng Z."/>
            <person name="Li X."/>
            <person name="Lu J."/>
            <person name="Miao H."/>
            <person name="Kang H."/>
            <person name="Xie B."/>
            <person name="Gu X."/>
            <person name="Wang X."/>
            <person name="Du Y."/>
            <person name="Jin W."/>
            <person name="Huang S."/>
        </authorList>
    </citation>
    <scope>NUCLEOTIDE SEQUENCE [LARGE SCALE GENOMIC DNA]</scope>
    <source>
        <strain evidence="2">cv. 9930</strain>
    </source>
</reference>
<evidence type="ECO:0000313" key="2">
    <source>
        <dbReference type="Proteomes" id="UP000029981"/>
    </source>
</evidence>
<keyword evidence="2" id="KW-1185">Reference proteome</keyword>
<organism evidence="1 2">
    <name type="scientific">Cucumis sativus</name>
    <name type="common">Cucumber</name>
    <dbReference type="NCBI Taxonomy" id="3659"/>
    <lineage>
        <taxon>Eukaryota</taxon>
        <taxon>Viridiplantae</taxon>
        <taxon>Streptophyta</taxon>
        <taxon>Embryophyta</taxon>
        <taxon>Tracheophyta</taxon>
        <taxon>Spermatophyta</taxon>
        <taxon>Magnoliopsida</taxon>
        <taxon>eudicotyledons</taxon>
        <taxon>Gunneridae</taxon>
        <taxon>Pentapetalae</taxon>
        <taxon>rosids</taxon>
        <taxon>fabids</taxon>
        <taxon>Cucurbitales</taxon>
        <taxon>Cucurbitaceae</taxon>
        <taxon>Benincaseae</taxon>
        <taxon>Cucumis</taxon>
    </lineage>
</organism>
<sequence>MGQHAASIEEFPYQIQLVFIKEHLRPALLHTSINTAIFMLLPSPLPLSPSRVGWEVETIYGCNYI</sequence>
<reference evidence="1 2" key="3">
    <citation type="journal article" date="2010" name="BMC Genomics">
        <title>Transcriptome sequencing and comparative analysis of cucumber flowers with different sex types.</title>
        <authorList>
            <person name="Guo S."/>
            <person name="Zheng Y."/>
            <person name="Joung J.G."/>
            <person name="Liu S."/>
            <person name="Zhang Z."/>
            <person name="Crasta O.R."/>
            <person name="Sobral B.W."/>
            <person name="Xu Y."/>
            <person name="Huang S."/>
            <person name="Fei Z."/>
        </authorList>
    </citation>
    <scope>NUCLEOTIDE SEQUENCE [LARGE SCALE GENOMIC DNA]</scope>
    <source>
        <strain evidence="2">cv. 9930</strain>
    </source>
</reference>
<reference evidence="1 2" key="4">
    <citation type="journal article" date="2011" name="BMC Genomics">
        <title>RNA-Seq improves annotation of protein-coding genes in the cucumber genome.</title>
        <authorList>
            <person name="Li Z."/>
            <person name="Zhang Z."/>
            <person name="Yan P."/>
            <person name="Huang S."/>
            <person name="Fei Z."/>
            <person name="Lin K."/>
        </authorList>
    </citation>
    <scope>NUCLEOTIDE SEQUENCE [LARGE SCALE GENOMIC DNA]</scope>
    <source>
        <strain evidence="2">cv. 9930</strain>
    </source>
</reference>
<proteinExistence type="predicted"/>
<accession>A0A0A0KRK3</accession>
<reference evidence="1 2" key="1">
    <citation type="journal article" date="2009" name="Nat. Genet.">
        <title>The genome of the cucumber, Cucumis sativus L.</title>
        <authorList>
            <person name="Huang S."/>
            <person name="Li R."/>
            <person name="Zhang Z."/>
            <person name="Li L."/>
            <person name="Gu X."/>
            <person name="Fan W."/>
            <person name="Lucas W.J."/>
            <person name="Wang X."/>
            <person name="Xie B."/>
            <person name="Ni P."/>
            <person name="Ren Y."/>
            <person name="Zhu H."/>
            <person name="Li J."/>
            <person name="Lin K."/>
            <person name="Jin W."/>
            <person name="Fei Z."/>
            <person name="Li G."/>
            <person name="Staub J."/>
            <person name="Kilian A."/>
            <person name="van der Vossen E.A."/>
            <person name="Wu Y."/>
            <person name="Guo J."/>
            <person name="He J."/>
            <person name="Jia Z."/>
            <person name="Ren Y."/>
            <person name="Tian G."/>
            <person name="Lu Y."/>
            <person name="Ruan J."/>
            <person name="Qian W."/>
            <person name="Wang M."/>
            <person name="Huang Q."/>
            <person name="Li B."/>
            <person name="Xuan Z."/>
            <person name="Cao J."/>
            <person name="Asan"/>
            <person name="Wu Z."/>
            <person name="Zhang J."/>
            <person name="Cai Q."/>
            <person name="Bai Y."/>
            <person name="Zhao B."/>
            <person name="Han Y."/>
            <person name="Li Y."/>
            <person name="Li X."/>
            <person name="Wang S."/>
            <person name="Shi Q."/>
            <person name="Liu S."/>
            <person name="Cho W.K."/>
            <person name="Kim J.Y."/>
            <person name="Xu Y."/>
            <person name="Heller-Uszynska K."/>
            <person name="Miao H."/>
            <person name="Cheng Z."/>
            <person name="Zhang S."/>
            <person name="Wu J."/>
            <person name="Yang Y."/>
            <person name="Kang H."/>
            <person name="Li M."/>
            <person name="Liang H."/>
            <person name="Ren X."/>
            <person name="Shi Z."/>
            <person name="Wen M."/>
            <person name="Jian M."/>
            <person name="Yang H."/>
            <person name="Zhang G."/>
            <person name="Yang Z."/>
            <person name="Chen R."/>
            <person name="Liu S."/>
            <person name="Li J."/>
            <person name="Ma L."/>
            <person name="Liu H."/>
            <person name="Zhou Y."/>
            <person name="Zhao J."/>
            <person name="Fang X."/>
            <person name="Li G."/>
            <person name="Fang L."/>
            <person name="Li Y."/>
            <person name="Liu D."/>
            <person name="Zheng H."/>
            <person name="Zhang Y."/>
            <person name="Qin N."/>
            <person name="Li Z."/>
            <person name="Yang G."/>
            <person name="Yang S."/>
            <person name="Bolund L."/>
            <person name="Kristiansen K."/>
            <person name="Zheng H."/>
            <person name="Li S."/>
            <person name="Zhang X."/>
            <person name="Yang H."/>
            <person name="Wang J."/>
            <person name="Sun R."/>
            <person name="Zhang B."/>
            <person name="Jiang S."/>
            <person name="Wang J."/>
            <person name="Du Y."/>
            <person name="Li S."/>
        </authorList>
    </citation>
    <scope>NUCLEOTIDE SEQUENCE [LARGE SCALE GENOMIC DNA]</scope>
    <source>
        <strain evidence="2">cv. 9930</strain>
    </source>
</reference>
<dbReference type="Proteomes" id="UP000029981">
    <property type="component" value="Chromosome 5"/>
</dbReference>
<dbReference type="AlphaFoldDB" id="A0A0A0KRK3"/>
<evidence type="ECO:0000313" key="1">
    <source>
        <dbReference type="EMBL" id="KGN52280.1"/>
    </source>
</evidence>
<protein>
    <submittedName>
        <fullName evidence="1">Uncharacterized protein</fullName>
    </submittedName>
</protein>
<dbReference type="EMBL" id="CM002926">
    <property type="protein sequence ID" value="KGN52280.1"/>
    <property type="molecule type" value="Genomic_DNA"/>
</dbReference>
<gene>
    <name evidence="1" type="ORF">Csa_5G623440</name>
</gene>